<evidence type="ECO:0000313" key="2">
    <source>
        <dbReference type="EMBL" id="MBW76495.1"/>
    </source>
</evidence>
<protein>
    <submittedName>
        <fullName evidence="2">Putative secreted protein</fullName>
    </submittedName>
</protein>
<name>A0A2M4DG32_ANODA</name>
<feature type="chain" id="PRO_5014727569" evidence="1">
    <location>
        <begin position="23"/>
        <end position="116"/>
    </location>
</feature>
<keyword evidence="1" id="KW-0732">Signal</keyword>
<dbReference type="AlphaFoldDB" id="A0A2M4DG32"/>
<reference evidence="2" key="1">
    <citation type="submission" date="2018-01" db="EMBL/GenBank/DDBJ databases">
        <title>An insight into the sialome of Amazonian anophelines.</title>
        <authorList>
            <person name="Ribeiro J.M."/>
            <person name="Scarpassa V."/>
            <person name="Calvo E."/>
        </authorList>
    </citation>
    <scope>NUCLEOTIDE SEQUENCE</scope>
</reference>
<evidence type="ECO:0000256" key="1">
    <source>
        <dbReference type="SAM" id="SignalP"/>
    </source>
</evidence>
<organism evidence="2">
    <name type="scientific">Anopheles darlingi</name>
    <name type="common">Mosquito</name>
    <dbReference type="NCBI Taxonomy" id="43151"/>
    <lineage>
        <taxon>Eukaryota</taxon>
        <taxon>Metazoa</taxon>
        <taxon>Ecdysozoa</taxon>
        <taxon>Arthropoda</taxon>
        <taxon>Hexapoda</taxon>
        <taxon>Insecta</taxon>
        <taxon>Pterygota</taxon>
        <taxon>Neoptera</taxon>
        <taxon>Endopterygota</taxon>
        <taxon>Diptera</taxon>
        <taxon>Nematocera</taxon>
        <taxon>Culicoidea</taxon>
        <taxon>Culicidae</taxon>
        <taxon>Anophelinae</taxon>
        <taxon>Anopheles</taxon>
    </lineage>
</organism>
<feature type="signal peptide" evidence="1">
    <location>
        <begin position="1"/>
        <end position="22"/>
    </location>
</feature>
<proteinExistence type="predicted"/>
<accession>A0A2M4DG32</accession>
<dbReference type="EMBL" id="GGFL01012317">
    <property type="protein sequence ID" value="MBW76495.1"/>
    <property type="molecule type" value="Transcribed_RNA"/>
</dbReference>
<sequence length="116" mass="13482">MSRRWAGRVLPALASFLVSPAGLEIRSDALTGPFGKLRELARTRVDDGLYLLLRLLRDRYDTIEILVHKQPHEHVERLQALRIVYRRLEPILGIILRQVILVLLLRRVGFILLLDR</sequence>